<protein>
    <submittedName>
        <fullName evidence="1">Uncharacterized protein</fullName>
    </submittedName>
</protein>
<reference evidence="1" key="2">
    <citation type="journal article" date="2015" name="Fish Shellfish Immunol.">
        <title>Early steps in the European eel (Anguilla anguilla)-Vibrio vulnificus interaction in the gills: Role of the RtxA13 toxin.</title>
        <authorList>
            <person name="Callol A."/>
            <person name="Pajuelo D."/>
            <person name="Ebbesson L."/>
            <person name="Teles M."/>
            <person name="MacKenzie S."/>
            <person name="Amaro C."/>
        </authorList>
    </citation>
    <scope>NUCLEOTIDE SEQUENCE</scope>
</reference>
<dbReference type="EMBL" id="GBXM01009399">
    <property type="protein sequence ID" value="JAH99178.1"/>
    <property type="molecule type" value="Transcribed_RNA"/>
</dbReference>
<proteinExistence type="predicted"/>
<dbReference type="AlphaFoldDB" id="A0A0E9XBV5"/>
<reference evidence="1" key="1">
    <citation type="submission" date="2014-11" db="EMBL/GenBank/DDBJ databases">
        <authorList>
            <person name="Amaro Gonzalez C."/>
        </authorList>
    </citation>
    <scope>NUCLEOTIDE SEQUENCE</scope>
</reference>
<accession>A0A0E9XBV5</accession>
<sequence length="17" mass="2055">MILKMKDIFLPLTLFCK</sequence>
<evidence type="ECO:0000313" key="1">
    <source>
        <dbReference type="EMBL" id="JAH99178.1"/>
    </source>
</evidence>
<name>A0A0E9XBV5_ANGAN</name>
<organism evidence="1">
    <name type="scientific">Anguilla anguilla</name>
    <name type="common">European freshwater eel</name>
    <name type="synonym">Muraena anguilla</name>
    <dbReference type="NCBI Taxonomy" id="7936"/>
    <lineage>
        <taxon>Eukaryota</taxon>
        <taxon>Metazoa</taxon>
        <taxon>Chordata</taxon>
        <taxon>Craniata</taxon>
        <taxon>Vertebrata</taxon>
        <taxon>Euteleostomi</taxon>
        <taxon>Actinopterygii</taxon>
        <taxon>Neopterygii</taxon>
        <taxon>Teleostei</taxon>
        <taxon>Anguilliformes</taxon>
        <taxon>Anguillidae</taxon>
        <taxon>Anguilla</taxon>
    </lineage>
</organism>